<sequence length="158" mass="17317">MERQQAEGHVRHAQSRSGSFGRGRLVSTFSVRHRAGLDVAFVLDGAKGDFQIGMGAASEDYSSVMSLGVDSREGRLRAVGHWTVDGRAERLTARIVLHDRGLIVVEATPLPLAKRPRSLKCWSFLRQDGVDHHSDVIGLVAPELASLPPVTLRTYPPR</sequence>
<accession>A0A9X2DWB8</accession>
<evidence type="ECO:0000313" key="1">
    <source>
        <dbReference type="EMBL" id="MCM6762345.1"/>
    </source>
</evidence>
<dbReference type="EMBL" id="JAMRYM010000024">
    <property type="protein sequence ID" value="MCM6762345.1"/>
    <property type="molecule type" value="Genomic_DNA"/>
</dbReference>
<reference evidence="1" key="1">
    <citation type="submission" date="2022-06" db="EMBL/GenBank/DDBJ databases">
        <title>Whole genome shotgun sequencing (WGS) of Rathayibacter sp. ZW T2_19, isolated from stored onions (Allium cepa).</title>
        <authorList>
            <person name="Stoll D.A."/>
            <person name="Huch M."/>
        </authorList>
    </citation>
    <scope>NUCLEOTIDE SEQUENCE</scope>
    <source>
        <strain evidence="1">ZW T2_19</strain>
    </source>
</reference>
<protein>
    <submittedName>
        <fullName evidence="1">Uncharacterized protein</fullName>
    </submittedName>
</protein>
<name>A0A9X2DWB8_9MICO</name>
<dbReference type="AlphaFoldDB" id="A0A9X2DWB8"/>
<evidence type="ECO:0000313" key="2">
    <source>
        <dbReference type="Proteomes" id="UP001155240"/>
    </source>
</evidence>
<organism evidence="1 2">
    <name type="scientific">Rathayibacter rubneri</name>
    <dbReference type="NCBI Taxonomy" id="2950106"/>
    <lineage>
        <taxon>Bacteria</taxon>
        <taxon>Bacillati</taxon>
        <taxon>Actinomycetota</taxon>
        <taxon>Actinomycetes</taxon>
        <taxon>Micrococcales</taxon>
        <taxon>Microbacteriaceae</taxon>
        <taxon>Rathayibacter</taxon>
    </lineage>
</organism>
<keyword evidence="2" id="KW-1185">Reference proteome</keyword>
<comment type="caution">
    <text evidence="1">The sequence shown here is derived from an EMBL/GenBank/DDBJ whole genome shotgun (WGS) entry which is preliminary data.</text>
</comment>
<gene>
    <name evidence="1" type="ORF">NB037_07930</name>
</gene>
<dbReference type="RefSeq" id="WP_251944872.1">
    <property type="nucleotide sequence ID" value="NZ_JAMRYM010000024.1"/>
</dbReference>
<dbReference type="Proteomes" id="UP001155240">
    <property type="component" value="Unassembled WGS sequence"/>
</dbReference>
<proteinExistence type="predicted"/>